<accession>A0A1F7GDM0</accession>
<evidence type="ECO:0000313" key="2">
    <source>
        <dbReference type="EMBL" id="OGK17051.1"/>
    </source>
</evidence>
<proteinExistence type="predicted"/>
<reference evidence="2 3" key="1">
    <citation type="journal article" date="2016" name="Nat. Commun.">
        <title>Thousands of microbial genomes shed light on interconnected biogeochemical processes in an aquifer system.</title>
        <authorList>
            <person name="Anantharaman K."/>
            <person name="Brown C.T."/>
            <person name="Hug L.A."/>
            <person name="Sharon I."/>
            <person name="Castelle C.J."/>
            <person name="Probst A.J."/>
            <person name="Thomas B.C."/>
            <person name="Singh A."/>
            <person name="Wilkins M.J."/>
            <person name="Karaoz U."/>
            <person name="Brodie E.L."/>
            <person name="Williams K.H."/>
            <person name="Hubbard S.S."/>
            <person name="Banfield J.F."/>
        </authorList>
    </citation>
    <scope>NUCLEOTIDE SEQUENCE [LARGE SCALE GENOMIC DNA]</scope>
</reference>
<keyword evidence="1" id="KW-0812">Transmembrane</keyword>
<protein>
    <submittedName>
        <fullName evidence="2">Uncharacterized protein</fullName>
    </submittedName>
</protein>
<evidence type="ECO:0000256" key="1">
    <source>
        <dbReference type="SAM" id="Phobius"/>
    </source>
</evidence>
<organism evidence="2 3">
    <name type="scientific">Candidatus Roizmanbacteria bacterium RIFCSPHIGHO2_01_FULL_39_12c</name>
    <dbReference type="NCBI Taxonomy" id="1802031"/>
    <lineage>
        <taxon>Bacteria</taxon>
        <taxon>Candidatus Roizmaniibacteriota</taxon>
    </lineage>
</organism>
<dbReference type="EMBL" id="MFZG01000014">
    <property type="protein sequence ID" value="OGK17051.1"/>
    <property type="molecule type" value="Genomic_DNA"/>
</dbReference>
<keyword evidence="1" id="KW-1133">Transmembrane helix</keyword>
<name>A0A1F7GDM0_9BACT</name>
<dbReference type="Proteomes" id="UP000177208">
    <property type="component" value="Unassembled WGS sequence"/>
</dbReference>
<comment type="caution">
    <text evidence="2">The sequence shown here is derived from an EMBL/GenBank/DDBJ whole genome shotgun (WGS) entry which is preliminary data.</text>
</comment>
<evidence type="ECO:0000313" key="3">
    <source>
        <dbReference type="Proteomes" id="UP000177208"/>
    </source>
</evidence>
<sequence length="187" mass="22519">MRRKINLIKSGRRFADKLSVYIKARNTLVFTFLFFLLTNFFIYYFLSQQNKNVSDLSRKKAELVQFFIDNKEAEAEFIYFSNKQRQFTRLLKDDVNFYPYYNLLKASLEKFSFFVKLDSVFIDKDKTTSFAISFDNYNNLINFLKFAESEDFLENFDQLSLINFSTADARTSRKEYRLNFEGRFRVL</sequence>
<feature type="transmembrane region" description="Helical" evidence="1">
    <location>
        <begin position="27"/>
        <end position="46"/>
    </location>
</feature>
<gene>
    <name evidence="2" type="ORF">A2774_01325</name>
</gene>
<keyword evidence="1" id="KW-0472">Membrane</keyword>
<dbReference type="AlphaFoldDB" id="A0A1F7GDM0"/>